<proteinExistence type="predicted"/>
<gene>
    <name evidence="1" type="ORF">EG343_09855</name>
</gene>
<keyword evidence="2" id="KW-1185">Reference proteome</keyword>
<sequence>MALNDAQFIQQAVDLQTKMEAKTDRDAAKQDYAVQLLKLVKDYLKSASIEITGTSNQGPFTGTAKIT</sequence>
<organism evidence="1 2">
    <name type="scientific">Chryseobacterium nakagawai</name>
    <dbReference type="NCBI Taxonomy" id="1241982"/>
    <lineage>
        <taxon>Bacteria</taxon>
        <taxon>Pseudomonadati</taxon>
        <taxon>Bacteroidota</taxon>
        <taxon>Flavobacteriia</taxon>
        <taxon>Flavobacteriales</taxon>
        <taxon>Weeksellaceae</taxon>
        <taxon>Chryseobacterium group</taxon>
        <taxon>Chryseobacterium</taxon>
    </lineage>
</organism>
<dbReference type="RefSeq" id="WP_123857621.1">
    <property type="nucleotide sequence ID" value="NZ_CP033923.1"/>
</dbReference>
<name>A0AAD0YPI0_CHRNA</name>
<protein>
    <submittedName>
        <fullName evidence="1">Uncharacterized protein</fullName>
    </submittedName>
</protein>
<dbReference type="Proteomes" id="UP000278288">
    <property type="component" value="Chromosome"/>
</dbReference>
<dbReference type="AlphaFoldDB" id="A0AAD0YPI0"/>
<dbReference type="KEGG" id="cnk:EG343_09855"/>
<accession>A0AAD0YPI0</accession>
<evidence type="ECO:0000313" key="2">
    <source>
        <dbReference type="Proteomes" id="UP000278288"/>
    </source>
</evidence>
<reference evidence="1 2" key="1">
    <citation type="submission" date="2018-11" db="EMBL/GenBank/DDBJ databases">
        <title>Proposal to divide the Flavobacteriaceae and reorganize its genera based on Amino Acid Identity values calculated from whole genome sequences.</title>
        <authorList>
            <person name="Nicholson A.C."/>
            <person name="Gulvik C.A."/>
            <person name="Whitney A.M."/>
            <person name="Humrighouse B.W."/>
            <person name="Bell M."/>
            <person name="Holmes B."/>
            <person name="Steigerwalt A.G."/>
            <person name="Villarma A."/>
            <person name="Sheth M."/>
            <person name="Batra D."/>
            <person name="Pryor J."/>
            <person name="Bernardet J.-F."/>
            <person name="Hugo C."/>
            <person name="Kampfer P."/>
            <person name="Newman J."/>
            <person name="McQuiston J.R."/>
        </authorList>
    </citation>
    <scope>NUCLEOTIDE SEQUENCE [LARGE SCALE GENOMIC DNA]</scope>
    <source>
        <strain evidence="1 2">G0041</strain>
    </source>
</reference>
<evidence type="ECO:0000313" key="1">
    <source>
        <dbReference type="EMBL" id="AZA90916.1"/>
    </source>
</evidence>
<dbReference type="EMBL" id="CP033923">
    <property type="protein sequence ID" value="AZA90916.1"/>
    <property type="molecule type" value="Genomic_DNA"/>
</dbReference>